<reference evidence="6" key="1">
    <citation type="journal article" date="2023" name="G3 (Bethesda)">
        <title>A reference genome for the long-term kleptoplast-retaining sea slug Elysia crispata morphotype clarki.</title>
        <authorList>
            <person name="Eastman K.E."/>
            <person name="Pendleton A.L."/>
            <person name="Shaikh M.A."/>
            <person name="Suttiyut T."/>
            <person name="Ogas R."/>
            <person name="Tomko P."/>
            <person name="Gavelis G."/>
            <person name="Widhalm J.R."/>
            <person name="Wisecaver J.H."/>
        </authorList>
    </citation>
    <scope>NUCLEOTIDE SEQUENCE</scope>
    <source>
        <strain evidence="6">ECLA1</strain>
    </source>
</reference>
<dbReference type="InterPro" id="IPR002893">
    <property type="entry name" value="Znf_MYND"/>
</dbReference>
<accession>A0AAE1E069</accession>
<dbReference type="Gene3D" id="6.10.140.2220">
    <property type="match status" value="1"/>
</dbReference>
<dbReference type="AlphaFoldDB" id="A0AAE1E069"/>
<organism evidence="6 7">
    <name type="scientific">Elysia crispata</name>
    <name type="common">lettuce slug</name>
    <dbReference type="NCBI Taxonomy" id="231223"/>
    <lineage>
        <taxon>Eukaryota</taxon>
        <taxon>Metazoa</taxon>
        <taxon>Spiralia</taxon>
        <taxon>Lophotrochozoa</taxon>
        <taxon>Mollusca</taxon>
        <taxon>Gastropoda</taxon>
        <taxon>Heterobranchia</taxon>
        <taxon>Euthyneura</taxon>
        <taxon>Panpulmonata</taxon>
        <taxon>Sacoglossa</taxon>
        <taxon>Placobranchoidea</taxon>
        <taxon>Plakobranchidae</taxon>
        <taxon>Elysia</taxon>
    </lineage>
</organism>
<evidence type="ECO:0000256" key="2">
    <source>
        <dbReference type="ARBA" id="ARBA00022771"/>
    </source>
</evidence>
<evidence type="ECO:0000256" key="3">
    <source>
        <dbReference type="ARBA" id="ARBA00022833"/>
    </source>
</evidence>
<dbReference type="Proteomes" id="UP001283361">
    <property type="component" value="Unassembled WGS sequence"/>
</dbReference>
<keyword evidence="2 4" id="KW-0863">Zinc-finger</keyword>
<evidence type="ECO:0000256" key="4">
    <source>
        <dbReference type="PROSITE-ProRule" id="PRU00134"/>
    </source>
</evidence>
<feature type="domain" description="MYND-type" evidence="5">
    <location>
        <begin position="1"/>
        <end position="32"/>
    </location>
</feature>
<comment type="caution">
    <text evidence="6">The sequence shown here is derived from an EMBL/GenBank/DDBJ whole genome shotgun (WGS) entry which is preliminary data.</text>
</comment>
<keyword evidence="1" id="KW-0479">Metal-binding</keyword>
<dbReference type="SUPFAM" id="SSF144232">
    <property type="entry name" value="HIT/MYND zinc finger-like"/>
    <property type="match status" value="1"/>
</dbReference>
<gene>
    <name evidence="6" type="ORF">RRG08_042004</name>
</gene>
<dbReference type="Pfam" id="PF01753">
    <property type="entry name" value="zf-MYND"/>
    <property type="match status" value="1"/>
</dbReference>
<proteinExistence type="predicted"/>
<dbReference type="PROSITE" id="PS50865">
    <property type="entry name" value="ZF_MYND_2"/>
    <property type="match status" value="1"/>
</dbReference>
<sequence length="67" mass="7838">YVNLKKCGACKSIRYCSRACQKGDWKIHKTECPVMKRVLNVLTDSIRLYLRFVILHLVSHQILAQTF</sequence>
<feature type="non-terminal residue" evidence="6">
    <location>
        <position position="1"/>
    </location>
</feature>
<dbReference type="GO" id="GO:0008270">
    <property type="term" value="F:zinc ion binding"/>
    <property type="evidence" value="ECO:0007669"/>
    <property type="project" value="UniProtKB-KW"/>
</dbReference>
<protein>
    <recommendedName>
        <fullName evidence="5">MYND-type domain-containing protein</fullName>
    </recommendedName>
</protein>
<evidence type="ECO:0000313" key="7">
    <source>
        <dbReference type="Proteomes" id="UP001283361"/>
    </source>
</evidence>
<evidence type="ECO:0000259" key="5">
    <source>
        <dbReference type="PROSITE" id="PS50865"/>
    </source>
</evidence>
<evidence type="ECO:0000256" key="1">
    <source>
        <dbReference type="ARBA" id="ARBA00022723"/>
    </source>
</evidence>
<keyword evidence="7" id="KW-1185">Reference proteome</keyword>
<evidence type="ECO:0000313" key="6">
    <source>
        <dbReference type="EMBL" id="KAK3789481.1"/>
    </source>
</evidence>
<keyword evidence="3" id="KW-0862">Zinc</keyword>
<dbReference type="EMBL" id="JAWDGP010001663">
    <property type="protein sequence ID" value="KAK3789481.1"/>
    <property type="molecule type" value="Genomic_DNA"/>
</dbReference>
<name>A0AAE1E069_9GAST</name>